<proteinExistence type="predicted"/>
<dbReference type="Proteomes" id="UP000805649">
    <property type="component" value="Unassembled WGS sequence"/>
</dbReference>
<dbReference type="EMBL" id="VUJX02000006">
    <property type="protein sequence ID" value="KAL0934846.1"/>
    <property type="molecule type" value="Genomic_DNA"/>
</dbReference>
<evidence type="ECO:0000313" key="1">
    <source>
        <dbReference type="EMBL" id="KAL0934846.1"/>
    </source>
</evidence>
<protein>
    <submittedName>
        <fullName evidence="1">Uncharacterized protein</fullName>
    </submittedName>
</protein>
<name>A0ACC3YSD2_COLTU</name>
<organism evidence="1 2">
    <name type="scientific">Colletotrichum truncatum</name>
    <name type="common">Anthracnose fungus</name>
    <name type="synonym">Colletotrichum capsici</name>
    <dbReference type="NCBI Taxonomy" id="5467"/>
    <lineage>
        <taxon>Eukaryota</taxon>
        <taxon>Fungi</taxon>
        <taxon>Dikarya</taxon>
        <taxon>Ascomycota</taxon>
        <taxon>Pezizomycotina</taxon>
        <taxon>Sordariomycetes</taxon>
        <taxon>Hypocreomycetidae</taxon>
        <taxon>Glomerellales</taxon>
        <taxon>Glomerellaceae</taxon>
        <taxon>Colletotrichum</taxon>
        <taxon>Colletotrichum truncatum species complex</taxon>
    </lineage>
</organism>
<evidence type="ECO:0000313" key="2">
    <source>
        <dbReference type="Proteomes" id="UP000805649"/>
    </source>
</evidence>
<keyword evidence="2" id="KW-1185">Reference proteome</keyword>
<accession>A0ACC3YSD2</accession>
<gene>
    <name evidence="1" type="ORF">CTRU02_209437</name>
</gene>
<comment type="caution">
    <text evidence="1">The sequence shown here is derived from an EMBL/GenBank/DDBJ whole genome shotgun (WGS) entry which is preliminary data.</text>
</comment>
<sequence length="188" mass="21818">MSDGRDNSKNEDWKTQAPYLPPDQATPEGEPFEKVMRGECHCGQVSYWLRRDRPLASKFCHCRDCQKMHGAPFQWAAIFHKEDLAFERGVDGLQFYKSSEHKAEHDLPCKVSCGKCGSRILDEGRNMVLLFPGLLHFDGKEKRERFDVQMHIFYGQRVVDMPDGKPKWSGLDEQSEQMDEDVVRVKHE</sequence>
<reference evidence="1 2" key="1">
    <citation type="journal article" date="2020" name="Phytopathology">
        <title>Genome Sequence Resources of Colletotrichum truncatum, C. plurivorum, C. musicola, and C. sojae: Four Species Pathogenic to Soybean (Glycine max).</title>
        <authorList>
            <person name="Rogerio F."/>
            <person name="Boufleur T.R."/>
            <person name="Ciampi-Guillardi M."/>
            <person name="Sukno S.A."/>
            <person name="Thon M.R."/>
            <person name="Massola Junior N.S."/>
            <person name="Baroncelli R."/>
        </authorList>
    </citation>
    <scope>NUCLEOTIDE SEQUENCE [LARGE SCALE GENOMIC DNA]</scope>
    <source>
        <strain evidence="1 2">CMES1059</strain>
    </source>
</reference>